<dbReference type="Gene3D" id="1.10.3480.10">
    <property type="entry name" value="TorD-like"/>
    <property type="match status" value="1"/>
</dbReference>
<dbReference type="PANTHER" id="PTHR34227">
    <property type="entry name" value="CHAPERONE PROTEIN YCDY"/>
    <property type="match status" value="1"/>
</dbReference>
<dbReference type="AlphaFoldDB" id="A0A1W1BG34"/>
<dbReference type="Pfam" id="PF02613">
    <property type="entry name" value="Nitrate_red_del"/>
    <property type="match status" value="1"/>
</dbReference>
<keyword evidence="1" id="KW-0143">Chaperone</keyword>
<reference evidence="2" key="1">
    <citation type="submission" date="2016-10" db="EMBL/GenBank/DDBJ databases">
        <authorList>
            <person name="de Groot N.N."/>
        </authorList>
    </citation>
    <scope>NUCLEOTIDE SEQUENCE</scope>
</reference>
<dbReference type="InterPro" id="IPR036411">
    <property type="entry name" value="TorD-like_sf"/>
</dbReference>
<gene>
    <name evidence="2" type="ORF">MNB_SM-4-151</name>
</gene>
<dbReference type="SUPFAM" id="SSF89155">
    <property type="entry name" value="TorD-like"/>
    <property type="match status" value="1"/>
</dbReference>
<dbReference type="InterPro" id="IPR050289">
    <property type="entry name" value="TorD/DmsD_chaperones"/>
</dbReference>
<accession>A0A1W1BG34</accession>
<sequence length="205" mass="24173">MQQTQSRINLYALLSRIMLQELDVEMLKMMKSDETILDFFPTFKKWAPLQEFEEKKLLEEIINPDFVNLSVLHLIPYETFYTRDDQMIETGGANPVTDIYSAYDFMVDYEVARTLSSDHIGVELEFMHHLAMAELKALEDENMDVVKELRETQHEFLNKHLLQWAPMYLINMKYEARTPLYYDGAEMALEFILSDNEYLTSELSA</sequence>
<protein>
    <submittedName>
        <fullName evidence="2">Putative oxidoreductase component of anaerobic dehydrogenases Chaperone protein TorD</fullName>
    </submittedName>
</protein>
<dbReference type="InterPro" id="IPR020945">
    <property type="entry name" value="DMSO/NO3_reduct_chaperone"/>
</dbReference>
<evidence type="ECO:0000313" key="2">
    <source>
        <dbReference type="EMBL" id="SFV52455.1"/>
    </source>
</evidence>
<dbReference type="EMBL" id="FPHF01000018">
    <property type="protein sequence ID" value="SFV52455.1"/>
    <property type="molecule type" value="Genomic_DNA"/>
</dbReference>
<proteinExistence type="predicted"/>
<organism evidence="2">
    <name type="scientific">hydrothermal vent metagenome</name>
    <dbReference type="NCBI Taxonomy" id="652676"/>
    <lineage>
        <taxon>unclassified sequences</taxon>
        <taxon>metagenomes</taxon>
        <taxon>ecological metagenomes</taxon>
    </lineage>
</organism>
<evidence type="ECO:0000256" key="1">
    <source>
        <dbReference type="ARBA" id="ARBA00023186"/>
    </source>
</evidence>
<name>A0A1W1BG34_9ZZZZ</name>
<dbReference type="PANTHER" id="PTHR34227:SF1">
    <property type="entry name" value="DIMETHYL SULFOXIDE REDUCTASE CHAPERONE-RELATED"/>
    <property type="match status" value="1"/>
</dbReference>